<feature type="transmembrane region" description="Helical" evidence="1">
    <location>
        <begin position="389"/>
        <end position="405"/>
    </location>
</feature>
<sequence length="440" mass="51837">MLVKKKVAFVSVLNILTVSSYCIISEMNNFTILLTAFCIIITFLCMRPRYLLHPNNIVFAYFCCYLVLAPSIFVIYSYFNIQHVLAWSIPDFIDISKFVYLDMLLVFYVLFYSFYYFLNNIEIDAKFNYEVSKKNIGLLLIIFMFVLVIFIFLSGGLLWLQNYKEAYLIGRKGLGLLSLAIIFLSILLAFLLGIRDFGSTKRRNHYFVILSIIFIVFISIFQGFKGKLIILLLFYFFPLLFNIEISLKKILLIGIFGALFFYITNYIRSNGYYSTPQASLEYIMTYFNVLNLQNLLVHNYSPGFFNIDYSFLMKYTNILGITTNANFDLSVMLTKEFFPNQWLSYGATQQWPITADLYMNYYGMTLGWIPLLIYSYIISFIYKKFSQGNLMWGFIYLYEFVLIFSTLRSVFIPWNIIIVILFFLVCNIVFKYSVRRDYTL</sequence>
<feature type="transmembrane region" description="Helical" evidence="1">
    <location>
        <begin position="361"/>
        <end position="382"/>
    </location>
</feature>
<dbReference type="OrthoDB" id="6776190at2"/>
<feature type="transmembrane region" description="Helical" evidence="1">
    <location>
        <begin position="30"/>
        <end position="46"/>
    </location>
</feature>
<keyword evidence="1" id="KW-0812">Transmembrane</keyword>
<feature type="transmembrane region" description="Helical" evidence="1">
    <location>
        <begin position="250"/>
        <end position="267"/>
    </location>
</feature>
<evidence type="ECO:0000256" key="1">
    <source>
        <dbReference type="SAM" id="Phobius"/>
    </source>
</evidence>
<dbReference type="RefSeq" id="WP_071664596.1">
    <property type="nucleotide sequence ID" value="NZ_CP009654.1"/>
</dbReference>
<gene>
    <name evidence="2" type="ORF">KX01_1741</name>
</gene>
<protein>
    <submittedName>
        <fullName evidence="2">Putative membrane protein</fullName>
    </submittedName>
</protein>
<proteinExistence type="predicted"/>
<accession>A0A1J0KVL4</accession>
<keyword evidence="3" id="KW-1185">Reference proteome</keyword>
<name>A0A1J0KVL4_9GAMM</name>
<feature type="transmembrane region" description="Helical" evidence="1">
    <location>
        <begin position="58"/>
        <end position="79"/>
    </location>
</feature>
<dbReference type="KEGG" id="frc:KX01_1741"/>
<feature type="transmembrane region" description="Helical" evidence="1">
    <location>
        <begin position="206"/>
        <end position="222"/>
    </location>
</feature>
<dbReference type="STRING" id="1542390.KX01_1741"/>
<dbReference type="EMBL" id="CP009654">
    <property type="protein sequence ID" value="APC97829.1"/>
    <property type="molecule type" value="Genomic_DNA"/>
</dbReference>
<evidence type="ECO:0000313" key="3">
    <source>
        <dbReference type="Proteomes" id="UP000182521"/>
    </source>
</evidence>
<dbReference type="AlphaFoldDB" id="A0A1J0KVL4"/>
<keyword evidence="1" id="KW-0472">Membrane</keyword>
<dbReference type="Proteomes" id="UP000182521">
    <property type="component" value="Chromosome"/>
</dbReference>
<keyword evidence="1" id="KW-1133">Transmembrane helix</keyword>
<evidence type="ECO:0000313" key="2">
    <source>
        <dbReference type="EMBL" id="APC97829.1"/>
    </source>
</evidence>
<reference evidence="3" key="1">
    <citation type="submission" date="2014-10" db="EMBL/GenBank/DDBJ databases">
        <authorList>
            <person name="Kuske C.R."/>
            <person name="Challacombe J.F."/>
            <person name="Daligault H.E."/>
            <person name="Davenport K.W."/>
            <person name="Johnson S.L."/>
            <person name="Siddaramappa S."/>
            <person name="Petersen J.M."/>
        </authorList>
    </citation>
    <scope>NUCLEOTIDE SEQUENCE [LARGE SCALE GENOMIC DNA]</scope>
    <source>
        <strain evidence="3">CA97-1460</strain>
    </source>
</reference>
<feature type="transmembrane region" description="Helical" evidence="1">
    <location>
        <begin position="138"/>
        <end position="161"/>
    </location>
</feature>
<feature type="transmembrane region" description="Helical" evidence="1">
    <location>
        <begin position="99"/>
        <end position="118"/>
    </location>
</feature>
<feature type="transmembrane region" description="Helical" evidence="1">
    <location>
        <begin position="173"/>
        <end position="194"/>
    </location>
</feature>
<feature type="transmembrane region" description="Helical" evidence="1">
    <location>
        <begin position="228"/>
        <end position="243"/>
    </location>
</feature>
<organism evidence="2 3">
    <name type="scientific">Francisella frigiditurris</name>
    <dbReference type="NCBI Taxonomy" id="1542390"/>
    <lineage>
        <taxon>Bacteria</taxon>
        <taxon>Pseudomonadati</taxon>
        <taxon>Pseudomonadota</taxon>
        <taxon>Gammaproteobacteria</taxon>
        <taxon>Thiotrichales</taxon>
        <taxon>Francisellaceae</taxon>
        <taxon>Francisella</taxon>
    </lineage>
</organism>
<feature type="transmembrane region" description="Helical" evidence="1">
    <location>
        <begin position="411"/>
        <end position="430"/>
    </location>
</feature>